<feature type="domain" description="PDZ" evidence="5">
    <location>
        <begin position="1"/>
        <end position="32"/>
    </location>
</feature>
<dbReference type="VEuPathDB" id="VectorBase:LDEU001793"/>
<evidence type="ECO:0000313" key="6">
    <source>
        <dbReference type="EMBL" id="RWS30246.1"/>
    </source>
</evidence>
<feature type="domain" description="PDZ" evidence="5">
    <location>
        <begin position="113"/>
        <end position="184"/>
    </location>
</feature>
<dbReference type="PROSITE" id="PS50106">
    <property type="entry name" value="PDZ"/>
    <property type="match status" value="2"/>
</dbReference>
<gene>
    <name evidence="6" type="ORF">B4U80_00684</name>
</gene>
<evidence type="ECO:0000259" key="5">
    <source>
        <dbReference type="PROSITE" id="PS50106"/>
    </source>
</evidence>
<dbReference type="PANTHER" id="PTHR23116">
    <property type="entry name" value="PDZ DOMAIN CONTAINING WHIRLIN AND HARMONIN-RELATED"/>
    <property type="match status" value="1"/>
</dbReference>
<protein>
    <submittedName>
        <fullName evidence="6">Pdzk7-like protein</fullName>
    </submittedName>
</protein>
<feature type="region of interest" description="Disordered" evidence="4">
    <location>
        <begin position="345"/>
        <end position="375"/>
    </location>
</feature>
<organism evidence="6 7">
    <name type="scientific">Leptotrombidium deliense</name>
    <dbReference type="NCBI Taxonomy" id="299467"/>
    <lineage>
        <taxon>Eukaryota</taxon>
        <taxon>Metazoa</taxon>
        <taxon>Ecdysozoa</taxon>
        <taxon>Arthropoda</taxon>
        <taxon>Chelicerata</taxon>
        <taxon>Arachnida</taxon>
        <taxon>Acari</taxon>
        <taxon>Acariformes</taxon>
        <taxon>Trombidiformes</taxon>
        <taxon>Prostigmata</taxon>
        <taxon>Anystina</taxon>
        <taxon>Parasitengona</taxon>
        <taxon>Trombiculoidea</taxon>
        <taxon>Trombiculidae</taxon>
        <taxon>Leptotrombidium</taxon>
    </lineage>
</organism>
<dbReference type="Proteomes" id="UP000288716">
    <property type="component" value="Unassembled WGS sequence"/>
</dbReference>
<comment type="caution">
    <text evidence="6">The sequence shown here is derived from an EMBL/GenBank/DDBJ whole genome shotgun (WGS) entry which is preliminary data.</text>
</comment>
<dbReference type="Pfam" id="PF00595">
    <property type="entry name" value="PDZ"/>
    <property type="match status" value="2"/>
</dbReference>
<evidence type="ECO:0000313" key="7">
    <source>
        <dbReference type="Proteomes" id="UP000288716"/>
    </source>
</evidence>
<evidence type="ECO:0000256" key="4">
    <source>
        <dbReference type="SAM" id="MobiDB-lite"/>
    </source>
</evidence>
<dbReference type="GO" id="GO:0002142">
    <property type="term" value="C:stereocilia ankle link complex"/>
    <property type="evidence" value="ECO:0007669"/>
    <property type="project" value="TreeGrafter"/>
</dbReference>
<dbReference type="STRING" id="299467.A0A443SRS5"/>
<dbReference type="GO" id="GO:0005929">
    <property type="term" value="C:cilium"/>
    <property type="evidence" value="ECO:0007669"/>
    <property type="project" value="TreeGrafter"/>
</dbReference>
<dbReference type="AlphaFoldDB" id="A0A443SRS5"/>
<feature type="compositionally biased region" description="Low complexity" evidence="4">
    <location>
        <begin position="354"/>
        <end position="375"/>
    </location>
</feature>
<dbReference type="PANTHER" id="PTHR23116:SF36">
    <property type="entry name" value="HARMONIN"/>
    <property type="match status" value="1"/>
</dbReference>
<name>A0A443SRS5_9ACAR</name>
<feature type="region of interest" description="Disordered" evidence="4">
    <location>
        <begin position="402"/>
        <end position="431"/>
    </location>
</feature>
<feature type="compositionally biased region" description="Low complexity" evidence="4">
    <location>
        <begin position="229"/>
        <end position="240"/>
    </location>
</feature>
<dbReference type="InterPro" id="IPR051844">
    <property type="entry name" value="USH2_Complex_Protein"/>
</dbReference>
<dbReference type="InterPro" id="IPR036034">
    <property type="entry name" value="PDZ_sf"/>
</dbReference>
<keyword evidence="2" id="KW-0677">Repeat</keyword>
<dbReference type="GO" id="GO:0005886">
    <property type="term" value="C:plasma membrane"/>
    <property type="evidence" value="ECO:0007669"/>
    <property type="project" value="TreeGrafter"/>
</dbReference>
<dbReference type="Gene3D" id="2.30.42.10">
    <property type="match status" value="2"/>
</dbReference>
<keyword evidence="7" id="KW-1185">Reference proteome</keyword>
<sequence>MSQVGDQILRVNGFSIEQAIHEEVIALIKSTPTVTLKVKSVGLIPVKEIQTKNVSWKYVEPVATCPIHNRWPSKTALLAASTPPSSSSSHSSTSETELFQNFSIAGNDYMEAKVFISLATGQGLGCSVVKGPNSYPGIFVQIVKKGGVAEESGLEIGDQIVGINGTSLEPGDIEFNEAIAMIKSCQQMTLTVRKKSGLNLFRSQKQKIKALVHSNPNDDFGSNHHLPLSSKQSTSSSGSSDNPRYFDPSEHDFSMSEVESNGNDQIVKIPRVNQSSWMSEKTDLPVSLSEKNGEDETNIATAKKMYEEVRKEEERLCEERKKLEAEQKRLQSELEKLEKERKQLENLKQDECKSISSASTVSGSQSVSSVGSGSQVSFLDEIKKLAERRNGEDALITDTLNKTRAVQADASAPLKSKSFAPDNDKRKRHGN</sequence>
<dbReference type="EMBL" id="NCKV01000580">
    <property type="protein sequence ID" value="RWS30246.1"/>
    <property type="molecule type" value="Genomic_DNA"/>
</dbReference>
<dbReference type="Gene3D" id="1.20.920.20">
    <property type="match status" value="1"/>
</dbReference>
<dbReference type="OrthoDB" id="6021951at2759"/>
<comment type="subcellular location">
    <subcellularLocation>
        <location evidence="1">Cell projection</location>
    </subcellularLocation>
</comment>
<feature type="region of interest" description="Disordered" evidence="4">
    <location>
        <begin position="213"/>
        <end position="293"/>
    </location>
</feature>
<accession>A0A443SRS5</accession>
<evidence type="ECO:0000256" key="3">
    <source>
        <dbReference type="ARBA" id="ARBA00023273"/>
    </source>
</evidence>
<dbReference type="GO" id="GO:0032426">
    <property type="term" value="C:stereocilium tip"/>
    <property type="evidence" value="ECO:0007669"/>
    <property type="project" value="TreeGrafter"/>
</dbReference>
<keyword evidence="3" id="KW-0966">Cell projection</keyword>
<proteinExistence type="predicted"/>
<dbReference type="SUPFAM" id="SSF50156">
    <property type="entry name" value="PDZ domain-like"/>
    <property type="match status" value="2"/>
</dbReference>
<reference evidence="6 7" key="1">
    <citation type="journal article" date="2018" name="Gigascience">
        <title>Genomes of trombidid mites reveal novel predicted allergens and laterally-transferred genes associated with secondary metabolism.</title>
        <authorList>
            <person name="Dong X."/>
            <person name="Chaisiri K."/>
            <person name="Xia D."/>
            <person name="Armstrong S.D."/>
            <person name="Fang Y."/>
            <person name="Donnelly M.J."/>
            <person name="Kadowaki T."/>
            <person name="McGarry J.W."/>
            <person name="Darby A.C."/>
            <person name="Makepeace B.L."/>
        </authorList>
    </citation>
    <scope>NUCLEOTIDE SEQUENCE [LARGE SCALE GENOMIC DNA]</scope>
    <source>
        <strain evidence="6">UoL-UT</strain>
    </source>
</reference>
<dbReference type="SMART" id="SM00228">
    <property type="entry name" value="PDZ"/>
    <property type="match status" value="1"/>
</dbReference>
<evidence type="ECO:0000256" key="2">
    <source>
        <dbReference type="ARBA" id="ARBA00022737"/>
    </source>
</evidence>
<dbReference type="InterPro" id="IPR001478">
    <property type="entry name" value="PDZ"/>
</dbReference>
<evidence type="ECO:0000256" key="1">
    <source>
        <dbReference type="ARBA" id="ARBA00004316"/>
    </source>
</evidence>